<keyword evidence="2" id="KW-0804">Transcription</keyword>
<dbReference type="InterPro" id="IPR007759">
    <property type="entry name" value="Asxl_HARE-HTH"/>
</dbReference>
<evidence type="ECO:0008006" key="13">
    <source>
        <dbReference type="Google" id="ProtNLM"/>
    </source>
</evidence>
<gene>
    <name evidence="11" type="ORF">VNO77_36997</name>
</gene>
<dbReference type="Pfam" id="PF05066">
    <property type="entry name" value="HARE-HTH"/>
    <property type="match status" value="1"/>
</dbReference>
<accession>A0AAN9PY41</accession>
<dbReference type="Pfam" id="PF15612">
    <property type="entry name" value="WHIM1"/>
    <property type="match status" value="1"/>
</dbReference>
<evidence type="ECO:0000256" key="6">
    <source>
        <dbReference type="SAM" id="MobiDB-lite"/>
    </source>
</evidence>
<dbReference type="Pfam" id="PF15613">
    <property type="entry name" value="WSD"/>
    <property type="match status" value="1"/>
</dbReference>
<comment type="caution">
    <text evidence="11">The sequence shown here is derived from an EMBL/GenBank/DDBJ whole genome shotgun (WGS) entry which is preliminary data.</text>
</comment>
<evidence type="ECO:0000256" key="7">
    <source>
        <dbReference type="SAM" id="Phobius"/>
    </source>
</evidence>
<feature type="compositionally biased region" description="Basic residues" evidence="6">
    <location>
        <begin position="1708"/>
        <end position="1718"/>
    </location>
</feature>
<dbReference type="PROSITE" id="PS50827">
    <property type="entry name" value="DDT"/>
    <property type="match status" value="1"/>
</dbReference>
<evidence type="ECO:0000259" key="10">
    <source>
        <dbReference type="PROSITE" id="PS51913"/>
    </source>
</evidence>
<dbReference type="InterPro" id="IPR009057">
    <property type="entry name" value="Homeodomain-like_sf"/>
</dbReference>
<keyword evidence="4 5" id="KW-0371">Homeobox</keyword>
<dbReference type="CDD" id="cd00086">
    <property type="entry name" value="homeodomain"/>
    <property type="match status" value="1"/>
</dbReference>
<proteinExistence type="predicted"/>
<evidence type="ECO:0000259" key="8">
    <source>
        <dbReference type="PROSITE" id="PS50071"/>
    </source>
</evidence>
<feature type="region of interest" description="Disordered" evidence="6">
    <location>
        <begin position="1648"/>
        <end position="1718"/>
    </location>
</feature>
<feature type="domain" description="HTH HARE-type" evidence="10">
    <location>
        <begin position="833"/>
        <end position="902"/>
    </location>
</feature>
<keyword evidence="7" id="KW-1133">Transmembrane helix</keyword>
<keyword evidence="7" id="KW-0812">Transmembrane</keyword>
<dbReference type="Proteomes" id="UP001367508">
    <property type="component" value="Unassembled WGS sequence"/>
</dbReference>
<name>A0AAN9PY41_CANGL</name>
<dbReference type="GO" id="GO:0003677">
    <property type="term" value="F:DNA binding"/>
    <property type="evidence" value="ECO:0007669"/>
    <property type="project" value="UniProtKB-UniRule"/>
</dbReference>
<feature type="region of interest" description="Disordered" evidence="6">
    <location>
        <begin position="423"/>
        <end position="450"/>
    </location>
</feature>
<feature type="domain" description="Homeobox" evidence="8">
    <location>
        <begin position="63"/>
        <end position="123"/>
    </location>
</feature>
<evidence type="ECO:0000256" key="4">
    <source>
        <dbReference type="PROSITE-ProRule" id="PRU00108"/>
    </source>
</evidence>
<keyword evidence="7" id="KW-0472">Membrane</keyword>
<evidence type="ECO:0000259" key="9">
    <source>
        <dbReference type="PROSITE" id="PS50827"/>
    </source>
</evidence>
<dbReference type="Pfam" id="PF02791">
    <property type="entry name" value="DDT"/>
    <property type="match status" value="1"/>
</dbReference>
<evidence type="ECO:0000256" key="5">
    <source>
        <dbReference type="RuleBase" id="RU000682"/>
    </source>
</evidence>
<sequence length="1869" mass="210036">MLERETPNSRFQLPLLALILGTILGFCFERFIVRFCCGISVNASLIFGMEGGSDGEKKKPLEGENKTKRKMKTASQLEILEKTYAVEAYPSEALRAELSVKLELSDRQLQMWFCHRRLKDRKALPAAKKPLNDLPPAGAALASVGEGVGQVAVAHVKHDCGLASALRPFDSRRIVPRPGMMAFPRMGAGLPAMESDSYYEPHQTIEELRAVAFVERQLGEPLREDGPILGMEFDSLPPGAFGAPIVTKLRVIAAGVVEHGTVNWLVQGAVSLVQRQSGRPFEAKIYEQLDKGVSRTLHEYQFIPEKPTVRNEAYERVAPSMHYSILDGIPHSRTSLSSGHSFLHRNESAPYANDVQGQIPGLNILSQQGRQNHLLQPASGMDDAVPRKNPFVEVTADSHTGACPITLINNPLMPSDRRVIHDEEQSRFQRKRKNEEARMQRELGAQEKKIRKELEKQDILRRKREEQIRKEMERHERERRKEEERLLRERQREEERYQREQRRELERQEKFLLKESIRAEKLRQKEELRREKEAARIKAANKRATARRIAKESTELIEDERLELMELAASKKGLSSILALDYETIQNLELYGAEAVSSNPLTIRSQDEQTSFPPKSVQLKKIFSIQPWSDSDDNVGNLLMVWRFLITFTNVLGIWSFTLDELIQAFHDHDPRLLGEIHIALLRSIIKDIEDVARTPSIGLVANQNSVANSGGGHPQRHLNPLTWPEILRQFALSAGFGPRLKKRNIEQFTGSNPGNSLSICGGKAACIYPPQTLLGESLNLMHCVALFLSMGNHGKDIISNLRSGAAVENAVAIMQEKGLSNPRRSRHRLTPGTVKFAAFHVLSLEGSKGLNIVEVAEKIQKSGLRDLTTSKTPEASIAAALSRDTKLFERIAPSTYCVRPAYRKDPADSEAIYSVARERIRIFRSGFVDTEEADDGERDEDSEGDVAEDPEINDLVTETNTKKESSNYEGVNVNSAMGYRKDSSEILQTCDAYHEKVDGILTSVVAEDFNEHKDISTSNEIAISSNGVVNPNVEGVDVDESILGEPWVQGLTEGEYSDLSVEERLHALVALIGVATEGNSIRAVLEERLEAANALKKQMWAETQLDKRRMKEDYFVKMQSVSYLSSKNELAVGFPSTEHKQSPVLTVDNKDDEALLTSHDQHEQRDVLQENQNHIQSCSLEVNMQMLDCSPGPDNSSFQQSGYAVEKSKSNLKLYIGHLAEQTYMFRSLPLGLDRRHNRYWQFITSAQNDPGCGRIFVELHDGCWKLIDSEEGFDALLASLDVRGIRESHLHMMLQRIEISFKESVRRNVHHVDMRMQSGDTVKRLKTQAVEMASSRDCSANIHCPASPCIDNLDASETSTSFVVQIGVNEADNEDAFMRYWDFEKWMRKECLNSSVLCAMKFGKKRCRQLLSKCDLCHNVHFSGGTPCPSYRRTFSSCKSNFSSFEHIHSEGKVKIGTDCFHVSSSLPFRMRLLKIFLSIVEVTLPQEAMQPLWTDSYRKSWSMKLDTSSSTEDLLQIVTALEGAIKREYLASNYETTGELLSSFSSLGCPTNDSIGGERIPVLPWIPCTTAAVALRLLELDACIFYSSQQKLQFRKDKKIGIVMKLPSKHASVRNSCNAGAVETSHQAEHTVEKWVNLGAGLTSYSRGQRSRQGRGRSHDGKSSNGRVVGSRSNSRKRSTTCSSRKMGKLFGWKGRPCERGGNVRGHRSIRSKQKPTAKVDFISIERDTLKDVAEEAPGIFVKEEINEGLMETTALNASSSERSGYVDHVYQAIRDKVEYLVDNNNDGYQGGFNGKSENLKKRHYNVHIEEDEDVDDDDREDGQMDLDAEDYIIGGDLDTGDNREENAEQSMDPDEMGSTSSDYSD</sequence>
<feature type="region of interest" description="Disordered" evidence="6">
    <location>
        <begin position="931"/>
        <end position="951"/>
    </location>
</feature>
<evidence type="ECO:0000256" key="3">
    <source>
        <dbReference type="ARBA" id="ARBA00023242"/>
    </source>
</evidence>
<feature type="transmembrane region" description="Helical" evidence="7">
    <location>
        <begin position="12"/>
        <end position="33"/>
    </location>
</feature>
<dbReference type="PROSITE" id="PS50071">
    <property type="entry name" value="HOMEOBOX_2"/>
    <property type="match status" value="1"/>
</dbReference>
<evidence type="ECO:0000313" key="11">
    <source>
        <dbReference type="EMBL" id="KAK7312828.1"/>
    </source>
</evidence>
<dbReference type="SMART" id="SM00389">
    <property type="entry name" value="HOX"/>
    <property type="match status" value="1"/>
</dbReference>
<organism evidence="11 12">
    <name type="scientific">Canavalia gladiata</name>
    <name type="common">Sword bean</name>
    <name type="synonym">Dolichos gladiatus</name>
    <dbReference type="NCBI Taxonomy" id="3824"/>
    <lineage>
        <taxon>Eukaryota</taxon>
        <taxon>Viridiplantae</taxon>
        <taxon>Streptophyta</taxon>
        <taxon>Embryophyta</taxon>
        <taxon>Tracheophyta</taxon>
        <taxon>Spermatophyta</taxon>
        <taxon>Magnoliopsida</taxon>
        <taxon>eudicotyledons</taxon>
        <taxon>Gunneridae</taxon>
        <taxon>Pentapetalae</taxon>
        <taxon>rosids</taxon>
        <taxon>fabids</taxon>
        <taxon>Fabales</taxon>
        <taxon>Fabaceae</taxon>
        <taxon>Papilionoideae</taxon>
        <taxon>50 kb inversion clade</taxon>
        <taxon>NPAAA clade</taxon>
        <taxon>indigoferoid/millettioid clade</taxon>
        <taxon>Phaseoleae</taxon>
        <taxon>Canavalia</taxon>
    </lineage>
</organism>
<dbReference type="GO" id="GO:0005634">
    <property type="term" value="C:nucleus"/>
    <property type="evidence" value="ECO:0007669"/>
    <property type="project" value="UniProtKB-SubCell"/>
</dbReference>
<keyword evidence="12" id="KW-1185">Reference proteome</keyword>
<feature type="region of interest" description="Disordered" evidence="6">
    <location>
        <begin position="1813"/>
        <end position="1869"/>
    </location>
</feature>
<feature type="region of interest" description="Disordered" evidence="6">
    <location>
        <begin position="472"/>
        <end position="500"/>
    </location>
</feature>
<dbReference type="InterPro" id="IPR028941">
    <property type="entry name" value="WHIM2_dom"/>
</dbReference>
<dbReference type="InterPro" id="IPR028942">
    <property type="entry name" value="WHIM1_dom"/>
</dbReference>
<dbReference type="EMBL" id="JAYMYQ010000009">
    <property type="protein sequence ID" value="KAK7312828.1"/>
    <property type="molecule type" value="Genomic_DNA"/>
</dbReference>
<comment type="subcellular location">
    <subcellularLocation>
        <location evidence="1 4 5">Nucleus</location>
    </subcellularLocation>
</comment>
<dbReference type="GO" id="GO:0006357">
    <property type="term" value="P:regulation of transcription by RNA polymerase II"/>
    <property type="evidence" value="ECO:0007669"/>
    <property type="project" value="InterPro"/>
</dbReference>
<evidence type="ECO:0000256" key="1">
    <source>
        <dbReference type="ARBA" id="ARBA00004123"/>
    </source>
</evidence>
<dbReference type="SMART" id="SM00571">
    <property type="entry name" value="DDT"/>
    <property type="match status" value="1"/>
</dbReference>
<dbReference type="Gene3D" id="1.10.10.60">
    <property type="entry name" value="Homeodomain-like"/>
    <property type="match status" value="1"/>
</dbReference>
<keyword evidence="4 5" id="KW-0238">DNA-binding</keyword>
<feature type="domain" description="DDT" evidence="9">
    <location>
        <begin position="632"/>
        <end position="691"/>
    </location>
</feature>
<dbReference type="PROSITE" id="PS51913">
    <property type="entry name" value="HTH_HARE"/>
    <property type="match status" value="1"/>
</dbReference>
<dbReference type="InterPro" id="IPR018501">
    <property type="entry name" value="DDT_dom"/>
</dbReference>
<dbReference type="PANTHER" id="PTHR36968:SF5">
    <property type="entry name" value="HOMEOBOX-DDT DOMAIN PROTEIN RLT2"/>
    <property type="match status" value="1"/>
</dbReference>
<protein>
    <recommendedName>
        <fullName evidence="13">Homeobox-DDT domain protein RLT2</fullName>
    </recommendedName>
</protein>
<evidence type="ECO:0000256" key="2">
    <source>
        <dbReference type="ARBA" id="ARBA00023163"/>
    </source>
</evidence>
<dbReference type="PANTHER" id="PTHR36968">
    <property type="entry name" value="HOMEOBOX-DDT DOMAIN PROTEIN RLT2"/>
    <property type="match status" value="1"/>
</dbReference>
<dbReference type="InterPro" id="IPR044977">
    <property type="entry name" value="RLT1-3"/>
</dbReference>
<dbReference type="Pfam" id="PF00046">
    <property type="entry name" value="Homeodomain"/>
    <property type="match status" value="1"/>
</dbReference>
<reference evidence="11 12" key="1">
    <citation type="submission" date="2024-01" db="EMBL/GenBank/DDBJ databases">
        <title>The genomes of 5 underutilized Papilionoideae crops provide insights into root nodulation and disease resistanc.</title>
        <authorList>
            <person name="Jiang F."/>
        </authorList>
    </citation>
    <scope>NUCLEOTIDE SEQUENCE [LARGE SCALE GENOMIC DNA]</scope>
    <source>
        <strain evidence="11">LVBAO_FW01</strain>
        <tissue evidence="11">Leaves</tissue>
    </source>
</reference>
<dbReference type="InterPro" id="IPR001356">
    <property type="entry name" value="HD"/>
</dbReference>
<dbReference type="SUPFAM" id="SSF46689">
    <property type="entry name" value="Homeodomain-like"/>
    <property type="match status" value="1"/>
</dbReference>
<feature type="compositionally biased region" description="Acidic residues" evidence="6">
    <location>
        <begin position="1813"/>
        <end position="1834"/>
    </location>
</feature>
<evidence type="ECO:0000313" key="12">
    <source>
        <dbReference type="Proteomes" id="UP001367508"/>
    </source>
</evidence>
<feature type="DNA-binding region" description="Homeobox" evidence="4">
    <location>
        <begin position="65"/>
        <end position="124"/>
    </location>
</feature>
<keyword evidence="3 4" id="KW-0539">Nucleus</keyword>